<feature type="transmembrane region" description="Helical" evidence="7">
    <location>
        <begin position="401"/>
        <end position="416"/>
    </location>
</feature>
<gene>
    <name evidence="8" type="ORF">G6N74_03325</name>
</gene>
<comment type="subcellular location">
    <subcellularLocation>
        <location evidence="1">Cell membrane</location>
        <topology evidence="1">Multi-pass membrane protein</topology>
    </subcellularLocation>
</comment>
<dbReference type="GO" id="GO:0022857">
    <property type="term" value="F:transmembrane transporter activity"/>
    <property type="evidence" value="ECO:0007669"/>
    <property type="project" value="InterPro"/>
</dbReference>
<comment type="caution">
    <text evidence="8">The sequence shown here is derived from an EMBL/GenBank/DDBJ whole genome shotgun (WGS) entry which is preliminary data.</text>
</comment>
<feature type="transmembrane region" description="Helical" evidence="7">
    <location>
        <begin position="75"/>
        <end position="91"/>
    </location>
</feature>
<name>A0A7C9V9M1_9HYPH</name>
<keyword evidence="9" id="KW-1185">Reference proteome</keyword>
<dbReference type="EMBL" id="JAAKZG010000001">
    <property type="protein sequence ID" value="NGN40089.1"/>
    <property type="molecule type" value="Genomic_DNA"/>
</dbReference>
<feature type="transmembrane region" description="Helical" evidence="7">
    <location>
        <begin position="50"/>
        <end position="68"/>
    </location>
</feature>
<reference evidence="8 9" key="1">
    <citation type="submission" date="2020-02" db="EMBL/GenBank/DDBJ databases">
        <title>Genome sequence of the type strain CGMCC 1.15528 of Mesorhizobium zhangyense.</title>
        <authorList>
            <person name="Gao J."/>
            <person name="Sun J."/>
        </authorList>
    </citation>
    <scope>NUCLEOTIDE SEQUENCE [LARGE SCALE GENOMIC DNA]</scope>
    <source>
        <strain evidence="8 9">CGMCC 1.15528</strain>
    </source>
</reference>
<keyword evidence="2" id="KW-0813">Transport</keyword>
<keyword evidence="3" id="KW-1003">Cell membrane</keyword>
<dbReference type="Proteomes" id="UP000481252">
    <property type="component" value="Unassembled WGS sequence"/>
</dbReference>
<dbReference type="GO" id="GO:0005886">
    <property type="term" value="C:plasma membrane"/>
    <property type="evidence" value="ECO:0007669"/>
    <property type="project" value="UniProtKB-SubCell"/>
</dbReference>
<organism evidence="8 9">
    <name type="scientific">Mesorhizobium zhangyense</name>
    <dbReference type="NCBI Taxonomy" id="1776730"/>
    <lineage>
        <taxon>Bacteria</taxon>
        <taxon>Pseudomonadati</taxon>
        <taxon>Pseudomonadota</taxon>
        <taxon>Alphaproteobacteria</taxon>
        <taxon>Hyphomicrobiales</taxon>
        <taxon>Phyllobacteriaceae</taxon>
        <taxon>Mesorhizobium</taxon>
    </lineage>
</organism>
<dbReference type="RefSeq" id="WP_165114243.1">
    <property type="nucleotide sequence ID" value="NZ_JAAKZG010000001.1"/>
</dbReference>
<evidence type="ECO:0000256" key="3">
    <source>
        <dbReference type="ARBA" id="ARBA00022475"/>
    </source>
</evidence>
<evidence type="ECO:0000256" key="5">
    <source>
        <dbReference type="ARBA" id="ARBA00022989"/>
    </source>
</evidence>
<evidence type="ECO:0000313" key="8">
    <source>
        <dbReference type="EMBL" id="NGN40089.1"/>
    </source>
</evidence>
<dbReference type="PANTHER" id="PTHR30509:SF9">
    <property type="entry name" value="MULTIDRUG RESISTANCE PROTEIN MDTO"/>
    <property type="match status" value="1"/>
</dbReference>
<keyword evidence="4 7" id="KW-0812">Transmembrane</keyword>
<feature type="transmembrane region" description="Helical" evidence="7">
    <location>
        <begin position="97"/>
        <end position="117"/>
    </location>
</feature>
<feature type="transmembrane region" description="Helical" evidence="7">
    <location>
        <begin position="479"/>
        <end position="497"/>
    </location>
</feature>
<evidence type="ECO:0000256" key="6">
    <source>
        <dbReference type="ARBA" id="ARBA00023136"/>
    </source>
</evidence>
<evidence type="ECO:0000256" key="1">
    <source>
        <dbReference type="ARBA" id="ARBA00004651"/>
    </source>
</evidence>
<feature type="transmembrane region" description="Helical" evidence="7">
    <location>
        <begin position="503"/>
        <end position="526"/>
    </location>
</feature>
<protein>
    <submittedName>
        <fullName evidence="8">FUSC family protein</fullName>
    </submittedName>
</protein>
<keyword evidence="5 7" id="KW-1133">Transmembrane helix</keyword>
<feature type="transmembrane region" description="Helical" evidence="7">
    <location>
        <begin position="157"/>
        <end position="176"/>
    </location>
</feature>
<evidence type="ECO:0000256" key="4">
    <source>
        <dbReference type="ARBA" id="ARBA00022692"/>
    </source>
</evidence>
<feature type="transmembrane region" description="Helical" evidence="7">
    <location>
        <begin position="124"/>
        <end position="145"/>
    </location>
</feature>
<feature type="transmembrane region" description="Helical" evidence="7">
    <location>
        <begin position="379"/>
        <end position="395"/>
    </location>
</feature>
<dbReference type="InterPro" id="IPR006726">
    <property type="entry name" value="PHBA_efflux_AaeB/fusaric-R"/>
</dbReference>
<proteinExistence type="predicted"/>
<feature type="transmembrane region" description="Helical" evidence="7">
    <location>
        <begin position="428"/>
        <end position="447"/>
    </location>
</feature>
<evidence type="ECO:0000313" key="9">
    <source>
        <dbReference type="Proteomes" id="UP000481252"/>
    </source>
</evidence>
<evidence type="ECO:0000256" key="2">
    <source>
        <dbReference type="ARBA" id="ARBA00022448"/>
    </source>
</evidence>
<feature type="transmembrane region" description="Helical" evidence="7">
    <location>
        <begin position="24"/>
        <end position="44"/>
    </location>
</feature>
<keyword evidence="6 7" id="KW-0472">Membrane</keyword>
<dbReference type="PANTHER" id="PTHR30509">
    <property type="entry name" value="P-HYDROXYBENZOIC ACID EFFLUX PUMP SUBUNIT-RELATED"/>
    <property type="match status" value="1"/>
</dbReference>
<dbReference type="AlphaFoldDB" id="A0A7C9V9M1"/>
<feature type="transmembrane region" description="Helical" evidence="7">
    <location>
        <begin position="453"/>
        <end position="472"/>
    </location>
</feature>
<dbReference type="Pfam" id="PF04632">
    <property type="entry name" value="FUSC"/>
    <property type="match status" value="1"/>
</dbReference>
<evidence type="ECO:0000256" key="7">
    <source>
        <dbReference type="SAM" id="Phobius"/>
    </source>
</evidence>
<accession>A0A7C9V9M1</accession>
<sequence length="689" mass="74038">MTRPRLKDYLPNPENFTRPARADWVFAIRTTVTGLVALSIAFALQLEQPQWAMMTVFIVSQPVAGMVLAKGFYRLLGTLAGALAAVAITTLTGSSPWLFVTVLALWIGLCTFTSSLLRNPEAYGAVLAGYTAVIIGMPSFGHGHLVVDLAIARSMEIILGIVCAGLASRLFLPQLARDAIVARLKRSILDLSAYANGAFASGDKTKLDALHRKLIADIQALAEMRAYARLEAPSLAAHGHPVRRTIGHLLSALSATRMLHGHAAPLNAALMPVRNELKTLLGDLTASGSTALADTRPWIARLDTIAAQARHMPEASSGEGSDKVGAAARLTIAGEFADSLKETLRGLDALRSPASGRTRDRRQPALVVHRDRWAALRNAIRAGAATMLVIAFWMTTRWSDAAGVAILVAVVSSLFATRPAPVESALEFFKGTLLAAPFAFLVGQVALPALPGFGWFVLFAAPILIAAALGMANRRHIGISTAFAINFLAFLNPHQTMVYAPQAFFNSTASILVGILLAMGVFAVVLPARPQDTAARLVKAMRDDLARLCLHERLPRRSAFESLAYDRINQILPLVQRLGQAGETVLEGSLAAMTVGLEILRLRKLQLADGISNEVSELITKFLRQFARDVFLPLPGRQSFASWIESARQAAAEMAAGNSNAETLQATASLRVIAAAIEDYPQFFRKVAE</sequence>